<name>A0A2G5CTI0_AQUCA</name>
<evidence type="ECO:0000313" key="1">
    <source>
        <dbReference type="EMBL" id="PIA34585.1"/>
    </source>
</evidence>
<protein>
    <submittedName>
        <fullName evidence="1">Uncharacterized protein</fullName>
    </submittedName>
</protein>
<gene>
    <name evidence="1" type="ORF">AQUCO_03700105v1</name>
</gene>
<dbReference type="InParanoid" id="A0A2G5CTI0"/>
<dbReference type="EMBL" id="KZ305054">
    <property type="protein sequence ID" value="PIA34585.1"/>
    <property type="molecule type" value="Genomic_DNA"/>
</dbReference>
<reference evidence="1 2" key="1">
    <citation type="submission" date="2017-09" db="EMBL/GenBank/DDBJ databases">
        <title>WGS assembly of Aquilegia coerulea Goldsmith.</title>
        <authorList>
            <person name="Hodges S."/>
            <person name="Kramer E."/>
            <person name="Nordborg M."/>
            <person name="Tomkins J."/>
            <person name="Borevitz J."/>
            <person name="Derieg N."/>
            <person name="Yan J."/>
            <person name="Mihaltcheva S."/>
            <person name="Hayes R.D."/>
            <person name="Rokhsar D."/>
        </authorList>
    </citation>
    <scope>NUCLEOTIDE SEQUENCE [LARGE SCALE GENOMIC DNA]</scope>
    <source>
        <strain evidence="2">cv. Goldsmith</strain>
    </source>
</reference>
<keyword evidence="2" id="KW-1185">Reference proteome</keyword>
<evidence type="ECO:0000313" key="2">
    <source>
        <dbReference type="Proteomes" id="UP000230069"/>
    </source>
</evidence>
<proteinExistence type="predicted"/>
<organism evidence="1 2">
    <name type="scientific">Aquilegia coerulea</name>
    <name type="common">Rocky mountain columbine</name>
    <dbReference type="NCBI Taxonomy" id="218851"/>
    <lineage>
        <taxon>Eukaryota</taxon>
        <taxon>Viridiplantae</taxon>
        <taxon>Streptophyta</taxon>
        <taxon>Embryophyta</taxon>
        <taxon>Tracheophyta</taxon>
        <taxon>Spermatophyta</taxon>
        <taxon>Magnoliopsida</taxon>
        <taxon>Ranunculales</taxon>
        <taxon>Ranunculaceae</taxon>
        <taxon>Thalictroideae</taxon>
        <taxon>Aquilegia</taxon>
    </lineage>
</organism>
<accession>A0A2G5CTI0</accession>
<dbReference type="Proteomes" id="UP000230069">
    <property type="component" value="Unassembled WGS sequence"/>
</dbReference>
<sequence length="72" mass="8518">MISFFRLSERCKLSKENKIFSAITCLRSCKDDGLGISIFRVSLDSNNRIRSFISSFLLFLYQAIDQRIFFYF</sequence>
<dbReference type="AlphaFoldDB" id="A0A2G5CTI0"/>